<dbReference type="Proteomes" id="UP000033448">
    <property type="component" value="Unassembled WGS sequence"/>
</dbReference>
<name>A0A0F0KNH3_9MICO</name>
<dbReference type="AlphaFoldDB" id="A0A0F0KNH3"/>
<dbReference type="Proteomes" id="UP000198877">
    <property type="component" value="Unassembled WGS sequence"/>
</dbReference>
<dbReference type="PATRIC" id="fig|582680.7.peg.2364"/>
<proteinExistence type="predicted"/>
<dbReference type="EMBL" id="FOYR01000002">
    <property type="protein sequence ID" value="SFR61513.1"/>
    <property type="molecule type" value="Genomic_DNA"/>
</dbReference>
<evidence type="ECO:0000313" key="4">
    <source>
        <dbReference type="Proteomes" id="UP000198877"/>
    </source>
</evidence>
<protein>
    <submittedName>
        <fullName evidence="1">Uncharacterized protein</fullName>
    </submittedName>
</protein>
<reference evidence="2" key="3">
    <citation type="submission" date="2016-10" db="EMBL/GenBank/DDBJ databases">
        <authorList>
            <person name="de Groot N.N."/>
        </authorList>
    </citation>
    <scope>NUCLEOTIDE SEQUENCE [LARGE SCALE GENOMIC DNA]</scope>
    <source>
        <strain evidence="2">CL127</strain>
    </source>
</reference>
<reference evidence="4" key="2">
    <citation type="submission" date="2016-10" db="EMBL/GenBank/DDBJ databases">
        <authorList>
            <person name="Varghese N."/>
            <person name="Submissions S."/>
        </authorList>
    </citation>
    <scope>NUCLEOTIDE SEQUENCE [LARGE SCALE GENOMIC DNA]</scope>
    <source>
        <strain evidence="4">CL127</strain>
    </source>
</reference>
<evidence type="ECO:0000313" key="1">
    <source>
        <dbReference type="EMBL" id="KJL22009.1"/>
    </source>
</evidence>
<evidence type="ECO:0000313" key="2">
    <source>
        <dbReference type="EMBL" id="SFR61513.1"/>
    </source>
</evidence>
<sequence length="73" mass="8404">MSNPEVPVLPEIHHWWPRLSAHAKQLLEDAEDGVVVDEVREEIERITGTTVDPSARLSDGDRRFIRTQQEMVD</sequence>
<gene>
    <name evidence="1" type="ORF">RL72_02316</name>
    <name evidence="2" type="ORF">SAMN04488591_2411</name>
</gene>
<accession>A0A0F0KNH3</accession>
<accession>A0A1I6I475</accession>
<evidence type="ECO:0000313" key="3">
    <source>
        <dbReference type="Proteomes" id="UP000033448"/>
    </source>
</evidence>
<keyword evidence="3" id="KW-1185">Reference proteome</keyword>
<organism evidence="1 3">
    <name type="scientific">Microbacterium azadirachtae</name>
    <dbReference type="NCBI Taxonomy" id="582680"/>
    <lineage>
        <taxon>Bacteria</taxon>
        <taxon>Bacillati</taxon>
        <taxon>Actinomycetota</taxon>
        <taxon>Actinomycetes</taxon>
        <taxon>Micrococcales</taxon>
        <taxon>Microbacteriaceae</taxon>
        <taxon>Microbacterium</taxon>
    </lineage>
</organism>
<dbReference type="EMBL" id="JYIT01000079">
    <property type="protein sequence ID" value="KJL22009.1"/>
    <property type="molecule type" value="Genomic_DNA"/>
</dbReference>
<reference evidence="1 3" key="1">
    <citation type="submission" date="2015-02" db="EMBL/GenBank/DDBJ databases">
        <title>Draft genome sequences of ten Microbacterium spp. with emphasis on heavy metal contaminated environments.</title>
        <authorList>
            <person name="Corretto E."/>
        </authorList>
    </citation>
    <scope>NUCLEOTIDE SEQUENCE [LARGE SCALE GENOMIC DNA]</scope>
    <source>
        <strain evidence="1 3">DSM 23848</strain>
    </source>
</reference>
<dbReference type="RefSeq" id="WP_045250987.1">
    <property type="nucleotide sequence ID" value="NZ_CP099706.1"/>
</dbReference>